<feature type="transmembrane region" description="Helical" evidence="13">
    <location>
        <begin position="825"/>
        <end position="848"/>
    </location>
</feature>
<dbReference type="GO" id="GO:0006031">
    <property type="term" value="P:chitin biosynthetic process"/>
    <property type="evidence" value="ECO:0007669"/>
    <property type="project" value="TreeGrafter"/>
</dbReference>
<dbReference type="GO" id="GO:0030428">
    <property type="term" value="C:cell septum"/>
    <property type="evidence" value="ECO:0007669"/>
    <property type="project" value="TreeGrafter"/>
</dbReference>
<dbReference type="PANTHER" id="PTHR22914:SF13">
    <property type="entry name" value="CHITIN SYNTHASE"/>
    <property type="match status" value="1"/>
</dbReference>
<reference evidence="16" key="1">
    <citation type="submission" date="2017-01" db="EMBL/GenBank/DDBJ databases">
        <authorList>
            <person name="Wang Y."/>
            <person name="White M."/>
            <person name="Kvist S."/>
            <person name="Moncalvo J.-M."/>
        </authorList>
    </citation>
    <scope>NUCLEOTIDE SEQUENCE [LARGE SCALE GENOMIC DNA]</scope>
    <source>
        <strain evidence="16">ID-206-W2</strain>
    </source>
</reference>
<feature type="transmembrane region" description="Helical" evidence="13">
    <location>
        <begin position="1582"/>
        <end position="1605"/>
    </location>
</feature>
<evidence type="ECO:0000256" key="5">
    <source>
        <dbReference type="ARBA" id="ARBA00022679"/>
    </source>
</evidence>
<dbReference type="InterPro" id="IPR036400">
    <property type="entry name" value="Cyt_B5-like_heme/steroid_sf"/>
</dbReference>
<dbReference type="PANTHER" id="PTHR22914">
    <property type="entry name" value="CHITIN SYNTHASE"/>
    <property type="match status" value="1"/>
</dbReference>
<dbReference type="Gene3D" id="3.40.850.10">
    <property type="entry name" value="Kinesin motor domain"/>
    <property type="match status" value="1"/>
</dbReference>
<proteinExistence type="predicted"/>
<dbReference type="SMART" id="SM00242">
    <property type="entry name" value="MYSc"/>
    <property type="match status" value="1"/>
</dbReference>
<evidence type="ECO:0000256" key="12">
    <source>
        <dbReference type="SAM" id="MobiDB-lite"/>
    </source>
</evidence>
<sequence>MDNSHTYVDGSPVKNFYNLNKIKDASTINVEKLAKHILDTIEAYSGTYFSVGSQVLLSIDTSRDNPSFQNPDIASAYYEYLIAGNSPKNQRINIDEPHIYKLINNAYNHMLFSNQSQSVIFLGHAASGKSVNKLDSIFMLNIMNPGQQEFFDKLNASNKVLDYFTTSRIDKFNVASSRTNTILDIFFDSAGSPIGSKTTILSIESNRFRDNPKSTLNKSPFLPTLNKLGNSNSPQNSPTSNDFPIFQIIDLFKDICSSHFTSLRLDPNFDSNDSSSSPGILDFSDLSSIGNQELIDLQLLMKSFGISNKLSSKVFTLLSAIVNLSSIDFVKSSSQNNVEPVSIPNGLAESLEFVRSNSHLSDLLTTSRSNINNSRVVTNLSVDASINKKLDLCWILYRQLVYWIVDSINNSLSTSDESLSFSLIDTIGSNSVSSDFDLLSINFFNDRLINFMTYEIFQSNNIEYTKEKIDFIPIINPNSDNKSRLDLYLNPNAGLFSIIESNSSLITSSIYEKKRNFSSSRSSISNSSSFYSTNFSQSDSKFFLDLKNILDIDSSHYFGFAKKSNSFEISHFFGKSEYSASNLCRSNVLESKTFLDEEYLQLLTSSNEKSFVSALFSSPENDEPNTMCVTVSKLAQNANKLISHIESSKTWFVVCLLTNINNSSLSLSNKYLISQLKSYDMDLVVRRKRAEFFISFDFDQFIELFHHKSDDDKFIKQLKFHLKYGHQDFFIGKSKVFLSSECFNNLVYLFNNNLLDLDKVINDEDLSRLSHIDKDNYEQNSNKKNNKVSSDFDSNIQLKSQSKVEKNQTPIFNKSKPKKSGMRKIWLFIVYSLTFYIPIFLVSIFTGIKDKQRLMAWREKVALCIIILLSCVFVIFWIGILGLLICPKQNIYSLPELFGHNTEGDALIAIRGEVFNVNKYQHNGVTFKQLLDNNYLGRDLSNTFPLQLSYVCSGLNVDPRLSMQDKPILYSDTYYHDHRWYRHYNDKNGFNYYQYNVMRVLRSGHAHGRIGFDPKNLLVSSVANPKDNVYRSIINGQVFDLSSYINANGAPYIVTPDGISNDTNTIPTEARNFLSSTVRTMFQQNQGKDISDIWSKYLESNPNEAKINHNCLRGAFYIGDVDLRKSFRCYFANYMLLAGSIFIVSMIFVKFIASIRIGNKKVNPELFESFVICNVPCYTENEESLKGTIDSIARMTYDDKRKLICIICDGIVMGSGNDKPTPNILFDILNIANVDSEPLSYFSLGENNKQHNMAQIYSGLYEVSGHTVPYLLIVKCGTPGESLKRGNRGKRDSQILLMRFLNKVFFDLPMTPLELEIFHQMKNVIGVDPSMYEYILMIDADTISSRMGLSYLLSAMQNDSKIMGACGETQIANPKESWTSMLQVYEYFIAHFMAKSFESLFGTVTCLPGCFCLYRIKSNNGQMPLLISNTVVQEYSTNKAVTLHEKNLLLLGEDRYLTTLMLKNFPNYKTKFVGYANCKTNVPQNWRILLSQRRRWINSTVHNLFELILLPNMCGFCCFSMRFVVFIDLISTVIMPATMAYLAILVYQLTNTATSYISLYLLVAIYALQAFVFILHKQWQHIGWMIIYLIAIPLFSFMIPVYSFWHFDDFSWGNTRKISNTDDDDSSGGKNNFENFEMTTFDPKSIPMRKWSDYEKELLFEMNSEAFNARSQTSQSVNSRSGAQSRAATAMSYNHMAGMQVGGPAPQFHMGQMGMGGGYPAHMSPVPQFATNFSSIPSAPVSLHNGGVPMHMMNTVDPSSIRSSYNPNRLSTYSQGFQMGQNPQINNIRASNMQMGPNTQMNNMQMNPTNQMNNMNMPTNQVIYQHQRTSPTPINNEQNNGMYHLGLNNAGSQPAVSNFVNDENAFVANLSAYMQNSTSIASYNSNAPLLSHNQQNFSPQKQQQPSPNQNQSRQQQSGNENAGSTTFSDDGSNWPSGASDKMITDITLDLLNQNGTLELSKREIRNMISQRANMSPEEIKMRKAVINNAILEFINYHNAQQ</sequence>
<dbReference type="GO" id="GO:0016459">
    <property type="term" value="C:myosin complex"/>
    <property type="evidence" value="ECO:0007669"/>
    <property type="project" value="UniProtKB-KW"/>
</dbReference>
<comment type="caution">
    <text evidence="15">The sequence shown here is derived from an EMBL/GenBank/DDBJ whole genome shotgun (WGS) entry which is preliminary data.</text>
</comment>
<keyword evidence="4" id="KW-0328">Glycosyltransferase</keyword>
<dbReference type="Gene3D" id="1.20.58.530">
    <property type="match status" value="1"/>
</dbReference>
<evidence type="ECO:0000256" key="7">
    <source>
        <dbReference type="ARBA" id="ARBA00022989"/>
    </source>
</evidence>
<keyword evidence="8" id="KW-0518">Myosin</keyword>
<name>A0A1R1XT23_9FUNG</name>
<accession>A0A1R1XT23</accession>
<feature type="transmembrane region" description="Helical" evidence="13">
    <location>
        <begin position="860"/>
        <end position="885"/>
    </location>
</feature>
<evidence type="ECO:0000256" key="9">
    <source>
        <dbReference type="ARBA" id="ARBA00023136"/>
    </source>
</evidence>
<dbReference type="GO" id="GO:0004100">
    <property type="term" value="F:chitin synthase activity"/>
    <property type="evidence" value="ECO:0007669"/>
    <property type="project" value="UniProtKB-EC"/>
</dbReference>
<evidence type="ECO:0000256" key="1">
    <source>
        <dbReference type="ARBA" id="ARBA00004651"/>
    </source>
</evidence>
<keyword evidence="7 13" id="KW-1133">Transmembrane helix</keyword>
<gene>
    <name evidence="15" type="ORF">AYI69_g7296</name>
</gene>
<feature type="region of interest" description="Disordered" evidence="12">
    <location>
        <begin position="1889"/>
        <end position="1939"/>
    </location>
</feature>
<keyword evidence="10" id="KW-0505">Motor protein</keyword>
<dbReference type="GO" id="GO:0005524">
    <property type="term" value="F:ATP binding"/>
    <property type="evidence" value="ECO:0007669"/>
    <property type="project" value="InterPro"/>
</dbReference>
<dbReference type="InterPro" id="IPR027417">
    <property type="entry name" value="P-loop_NTPase"/>
</dbReference>
<feature type="transmembrane region" description="Helical" evidence="13">
    <location>
        <begin position="1553"/>
        <end position="1575"/>
    </location>
</feature>
<keyword evidence="16" id="KW-1185">Reference proteome</keyword>
<evidence type="ECO:0000256" key="2">
    <source>
        <dbReference type="ARBA" id="ARBA00012543"/>
    </source>
</evidence>
<dbReference type="SUPFAM" id="SSF52540">
    <property type="entry name" value="P-loop containing nucleoside triphosphate hydrolases"/>
    <property type="match status" value="1"/>
</dbReference>
<feature type="domain" description="Myosin motor" evidence="14">
    <location>
        <begin position="10"/>
        <end position="752"/>
    </location>
</feature>
<feature type="transmembrane region" description="Helical" evidence="13">
    <location>
        <begin position="1131"/>
        <end position="1153"/>
    </location>
</feature>
<evidence type="ECO:0000256" key="13">
    <source>
        <dbReference type="SAM" id="Phobius"/>
    </source>
</evidence>
<dbReference type="SUPFAM" id="SSF55856">
    <property type="entry name" value="Cytochrome b5-like heme/steroid binding domain"/>
    <property type="match status" value="1"/>
</dbReference>
<evidence type="ECO:0000259" key="14">
    <source>
        <dbReference type="SMART" id="SM00242"/>
    </source>
</evidence>
<dbReference type="InterPro" id="IPR001609">
    <property type="entry name" value="Myosin_head_motor_dom-like"/>
</dbReference>
<feature type="compositionally biased region" description="Polar residues" evidence="12">
    <location>
        <begin position="1918"/>
        <end position="1936"/>
    </location>
</feature>
<evidence type="ECO:0000256" key="10">
    <source>
        <dbReference type="ARBA" id="ARBA00023175"/>
    </source>
</evidence>
<evidence type="ECO:0000313" key="16">
    <source>
        <dbReference type="Proteomes" id="UP000187429"/>
    </source>
</evidence>
<dbReference type="GO" id="GO:0005886">
    <property type="term" value="C:plasma membrane"/>
    <property type="evidence" value="ECO:0007669"/>
    <property type="project" value="UniProtKB-SubCell"/>
</dbReference>
<dbReference type="EMBL" id="LSSM01003465">
    <property type="protein sequence ID" value="OMJ17790.1"/>
    <property type="molecule type" value="Genomic_DNA"/>
</dbReference>
<dbReference type="GO" id="GO:0031505">
    <property type="term" value="P:fungal-type cell wall organization"/>
    <property type="evidence" value="ECO:0007669"/>
    <property type="project" value="TreeGrafter"/>
</dbReference>
<dbReference type="Pfam" id="PF00063">
    <property type="entry name" value="Myosin_head"/>
    <property type="match status" value="1"/>
</dbReference>
<comment type="subcellular location">
    <subcellularLocation>
        <location evidence="1">Cell membrane</location>
        <topology evidence="1">Multi-pass membrane protein</topology>
    </subcellularLocation>
</comment>
<feature type="compositionally biased region" description="Low complexity" evidence="12">
    <location>
        <begin position="1893"/>
        <end position="1917"/>
    </location>
</feature>
<evidence type="ECO:0000313" key="15">
    <source>
        <dbReference type="EMBL" id="OMJ17790.1"/>
    </source>
</evidence>
<dbReference type="InterPro" id="IPR029044">
    <property type="entry name" value="Nucleotide-diphossugar_trans"/>
</dbReference>
<protein>
    <recommendedName>
        <fullName evidence="2">chitin synthase</fullName>
        <ecNumber evidence="2">2.4.1.16</ecNumber>
    </recommendedName>
</protein>
<dbReference type="InterPro" id="IPR036961">
    <property type="entry name" value="Kinesin_motor_dom_sf"/>
</dbReference>
<dbReference type="Proteomes" id="UP000187429">
    <property type="component" value="Unassembled WGS sequence"/>
</dbReference>
<keyword evidence="5" id="KW-0808">Transferase</keyword>
<dbReference type="InterPro" id="IPR004835">
    <property type="entry name" value="Chitin_synth"/>
</dbReference>
<evidence type="ECO:0000256" key="6">
    <source>
        <dbReference type="ARBA" id="ARBA00022692"/>
    </source>
</evidence>
<dbReference type="EC" id="2.4.1.16" evidence="2"/>
<dbReference type="SUPFAM" id="SSF53448">
    <property type="entry name" value="Nucleotide-diphospho-sugar transferases"/>
    <property type="match status" value="1"/>
</dbReference>
<keyword evidence="11" id="KW-0325">Glycoprotein</keyword>
<keyword evidence="6 13" id="KW-0812">Transmembrane</keyword>
<evidence type="ECO:0000256" key="11">
    <source>
        <dbReference type="ARBA" id="ARBA00023180"/>
    </source>
</evidence>
<dbReference type="Gene3D" id="1.10.10.820">
    <property type="match status" value="1"/>
</dbReference>
<keyword evidence="3" id="KW-1003">Cell membrane</keyword>
<dbReference type="Gene3D" id="1.20.120.720">
    <property type="entry name" value="Myosin VI head, motor domain, U50 subdomain"/>
    <property type="match status" value="1"/>
</dbReference>
<feature type="region of interest" description="Disordered" evidence="12">
    <location>
        <begin position="211"/>
        <end position="239"/>
    </location>
</feature>
<dbReference type="OrthoDB" id="5546037at2759"/>
<evidence type="ECO:0000256" key="8">
    <source>
        <dbReference type="ARBA" id="ARBA00023123"/>
    </source>
</evidence>
<keyword evidence="9 13" id="KW-0472">Membrane</keyword>
<dbReference type="GO" id="GO:0003774">
    <property type="term" value="F:cytoskeletal motor activity"/>
    <property type="evidence" value="ECO:0007669"/>
    <property type="project" value="InterPro"/>
</dbReference>
<evidence type="ECO:0000256" key="3">
    <source>
        <dbReference type="ARBA" id="ARBA00022475"/>
    </source>
</evidence>
<feature type="compositionally biased region" description="Low complexity" evidence="12">
    <location>
        <begin position="230"/>
        <end position="239"/>
    </location>
</feature>
<dbReference type="Pfam" id="PF03142">
    <property type="entry name" value="Chitin_synth_2"/>
    <property type="match status" value="1"/>
</dbReference>
<evidence type="ECO:0000256" key="4">
    <source>
        <dbReference type="ARBA" id="ARBA00022676"/>
    </source>
</evidence>
<organism evidence="15 16">
    <name type="scientific">Smittium culicis</name>
    <dbReference type="NCBI Taxonomy" id="133412"/>
    <lineage>
        <taxon>Eukaryota</taxon>
        <taxon>Fungi</taxon>
        <taxon>Fungi incertae sedis</taxon>
        <taxon>Zoopagomycota</taxon>
        <taxon>Kickxellomycotina</taxon>
        <taxon>Harpellomycetes</taxon>
        <taxon>Harpellales</taxon>
        <taxon>Legeriomycetaceae</taxon>
        <taxon>Smittium</taxon>
    </lineage>
</organism>
<feature type="transmembrane region" description="Helical" evidence="13">
    <location>
        <begin position="1523"/>
        <end position="1547"/>
    </location>
</feature>